<feature type="domain" description="LysM" evidence="3">
    <location>
        <begin position="684"/>
        <end position="727"/>
    </location>
</feature>
<organism evidence="4 5">
    <name type="scientific">Fulvitalea axinellae</name>
    <dbReference type="NCBI Taxonomy" id="1182444"/>
    <lineage>
        <taxon>Bacteria</taxon>
        <taxon>Pseudomonadati</taxon>
        <taxon>Bacteroidota</taxon>
        <taxon>Cytophagia</taxon>
        <taxon>Cytophagales</taxon>
        <taxon>Persicobacteraceae</taxon>
        <taxon>Fulvitalea</taxon>
    </lineage>
</organism>
<dbReference type="EMBL" id="AP025314">
    <property type="protein sequence ID" value="BDD08798.1"/>
    <property type="molecule type" value="Genomic_DNA"/>
</dbReference>
<dbReference type="PROSITE" id="PS51782">
    <property type="entry name" value="LYSM"/>
    <property type="match status" value="5"/>
</dbReference>
<keyword evidence="5" id="KW-1185">Reference proteome</keyword>
<dbReference type="KEGG" id="fax:FUAX_12300"/>
<evidence type="ECO:0000256" key="1">
    <source>
        <dbReference type="SAM" id="MobiDB-lite"/>
    </source>
</evidence>
<dbReference type="PANTHER" id="PTHR33734:SF22">
    <property type="entry name" value="MEMBRANE-BOUND LYTIC MUREIN TRANSGLYCOSYLASE D"/>
    <property type="match status" value="1"/>
</dbReference>
<dbReference type="CDD" id="cd16894">
    <property type="entry name" value="MltD-like"/>
    <property type="match status" value="1"/>
</dbReference>
<dbReference type="AlphaFoldDB" id="A0AAU9CYR4"/>
<feature type="domain" description="LysM" evidence="3">
    <location>
        <begin position="620"/>
        <end position="663"/>
    </location>
</feature>
<evidence type="ECO:0000313" key="4">
    <source>
        <dbReference type="EMBL" id="BDD08798.1"/>
    </source>
</evidence>
<dbReference type="Gene3D" id="1.10.530.10">
    <property type="match status" value="1"/>
</dbReference>
<evidence type="ECO:0000259" key="3">
    <source>
        <dbReference type="PROSITE" id="PS51782"/>
    </source>
</evidence>
<dbReference type="SUPFAM" id="SSF53955">
    <property type="entry name" value="Lysozyme-like"/>
    <property type="match status" value="1"/>
</dbReference>
<feature type="compositionally biased region" description="Basic and acidic residues" evidence="1">
    <location>
        <begin position="447"/>
        <end position="461"/>
    </location>
</feature>
<dbReference type="InterPro" id="IPR008258">
    <property type="entry name" value="Transglycosylase_SLT_dom_1"/>
</dbReference>
<dbReference type="CDD" id="cd00118">
    <property type="entry name" value="LysM"/>
    <property type="match status" value="5"/>
</dbReference>
<dbReference type="PANTHER" id="PTHR33734">
    <property type="entry name" value="LYSM DOMAIN-CONTAINING GPI-ANCHORED PROTEIN 2"/>
    <property type="match status" value="1"/>
</dbReference>
<dbReference type="GO" id="GO:0008932">
    <property type="term" value="F:lytic endotransglycosylase activity"/>
    <property type="evidence" value="ECO:0007669"/>
    <property type="project" value="TreeGrafter"/>
</dbReference>
<dbReference type="RefSeq" id="WP_338394033.1">
    <property type="nucleotide sequence ID" value="NZ_AP025314.1"/>
</dbReference>
<dbReference type="Pfam" id="PF01476">
    <property type="entry name" value="LysM"/>
    <property type="match status" value="5"/>
</dbReference>
<protein>
    <recommendedName>
        <fullName evidence="3">LysM domain-containing protein</fullName>
    </recommendedName>
</protein>
<reference evidence="4 5" key="1">
    <citation type="submission" date="2021-12" db="EMBL/GenBank/DDBJ databases">
        <title>Genome sequencing of bacteria with rrn-lacking chromosome and rrn-plasmid.</title>
        <authorList>
            <person name="Anda M."/>
            <person name="Iwasaki W."/>
        </authorList>
    </citation>
    <scope>NUCLEOTIDE SEQUENCE [LARGE SCALE GENOMIC DNA]</scope>
    <source>
        <strain evidence="4 5">DSM 100852</strain>
    </source>
</reference>
<evidence type="ECO:0000313" key="5">
    <source>
        <dbReference type="Proteomes" id="UP001348817"/>
    </source>
</evidence>
<dbReference type="Proteomes" id="UP001348817">
    <property type="component" value="Chromosome"/>
</dbReference>
<feature type="domain" description="LysM" evidence="3">
    <location>
        <begin position="547"/>
        <end position="591"/>
    </location>
</feature>
<feature type="domain" description="LysM" evidence="3">
    <location>
        <begin position="746"/>
        <end position="789"/>
    </location>
</feature>
<sequence>MRYLLILALCISAVSGAFAQTAKVPSTMTFADMKLTLTPAARKEIQKNVDQLYTGGKFLDNKLERVKTYGPLVKKHLGLNGVPEDFKYLVIQESDYIADAVSSSNAVGFWQFKKPAAVEMGLRVDFYVDERLNIVSSTIAAAGYLKKHNRYLDNWVHTLLSYNTGLGGVKRHINSKNRSRNKMEITKKTHWYVKKTLAHKIAFEDMLKRGHSAKVYLEELENGRGKSMKDIAKQNSVDYDLLKDYNPWLKRGSKTPKDKDITILLPLTNAKDVAKSLEANQANPSISYQDRSGDFPIIKEYKRKHAVPQLVEINGLPGIVAQPGDNLTTLAIKGNVSESRLLKYNELEEGYEVQPEDIFYLKKKKRKAEVAHHTVKPGETILSVSQLYGMRTYSIRWKNRLKKGASLRPGRVLWLRKRRPRKVPVEYRSIETGDKEEELTLLDGPADEPKTVNKPAKEGKKTSVPQPTPVIEPTPQTSVGSGVEKPVAEQGKKPQTYQELFARDEKKRKEIENQDKPKQTVTEEPSKPIIVRPVEVNQPESGESSVVYHTVKQGDTPYSLSRKYGTTVADLFAMNGMASGDPIQLGQVLRVRKGNGAIVPKPTSTVKEKPSVEVPVAGKGTHTVLPKETLYGIARKYGVTVAQLKEWNSLADGNLAVGQTLQVSTTGGSTSATNAGSSKANASKTHTVQAGEYLYGIARKYGVSVGDLKEWNSLTDGNVSIGQVLKLSPSAKVEKKDVSSDGGEVEFHVVQAKETLYSIARKYGVSVADLKAWNSKTDNSLSLGEKLMIKK</sequence>
<feature type="signal peptide" evidence="2">
    <location>
        <begin position="1"/>
        <end position="19"/>
    </location>
</feature>
<feature type="domain" description="LysM" evidence="3">
    <location>
        <begin position="371"/>
        <end position="415"/>
    </location>
</feature>
<feature type="chain" id="PRO_5043661551" description="LysM domain-containing protein" evidence="2">
    <location>
        <begin position="20"/>
        <end position="791"/>
    </location>
</feature>
<dbReference type="InterPro" id="IPR023346">
    <property type="entry name" value="Lysozyme-like_dom_sf"/>
</dbReference>
<name>A0AAU9CYR4_9BACT</name>
<dbReference type="Pfam" id="PF01464">
    <property type="entry name" value="SLT"/>
    <property type="match status" value="1"/>
</dbReference>
<feature type="region of interest" description="Disordered" evidence="1">
    <location>
        <begin position="442"/>
        <end position="543"/>
    </location>
</feature>
<proteinExistence type="predicted"/>
<accession>A0AAU9CYR4</accession>
<dbReference type="InterPro" id="IPR036779">
    <property type="entry name" value="LysM_dom_sf"/>
</dbReference>
<gene>
    <name evidence="4" type="ORF">FUAX_12300</name>
</gene>
<dbReference type="Gene3D" id="3.10.350.10">
    <property type="entry name" value="LysM domain"/>
    <property type="match status" value="5"/>
</dbReference>
<evidence type="ECO:0000256" key="2">
    <source>
        <dbReference type="SAM" id="SignalP"/>
    </source>
</evidence>
<keyword evidence="2" id="KW-0732">Signal</keyword>
<feature type="compositionally biased region" description="Basic and acidic residues" evidence="1">
    <location>
        <begin position="501"/>
        <end position="518"/>
    </location>
</feature>
<dbReference type="InterPro" id="IPR018392">
    <property type="entry name" value="LysM"/>
</dbReference>
<dbReference type="SUPFAM" id="SSF54106">
    <property type="entry name" value="LysM domain"/>
    <property type="match status" value="5"/>
</dbReference>
<dbReference type="SMART" id="SM00257">
    <property type="entry name" value="LysM"/>
    <property type="match status" value="6"/>
</dbReference>